<evidence type="ECO:0000256" key="1">
    <source>
        <dbReference type="SAM" id="MobiDB-lite"/>
    </source>
</evidence>
<dbReference type="InterPro" id="IPR050357">
    <property type="entry name" value="Arrestin_domain-protein"/>
</dbReference>
<dbReference type="AlphaFoldDB" id="A0A8H7UF54"/>
<proteinExistence type="predicted"/>
<dbReference type="GO" id="GO:0005886">
    <property type="term" value="C:plasma membrane"/>
    <property type="evidence" value="ECO:0007669"/>
    <property type="project" value="TreeGrafter"/>
</dbReference>
<gene>
    <name evidence="3" type="ORF">INT44_006192</name>
</gene>
<dbReference type="InterPro" id="IPR014756">
    <property type="entry name" value="Ig_E-set"/>
</dbReference>
<dbReference type="InterPro" id="IPR014752">
    <property type="entry name" value="Arrestin-like_C"/>
</dbReference>
<evidence type="ECO:0000313" key="3">
    <source>
        <dbReference type="EMBL" id="KAG2179347.1"/>
    </source>
</evidence>
<dbReference type="PANTHER" id="PTHR11188">
    <property type="entry name" value="ARRESTIN DOMAIN CONTAINING PROTEIN"/>
    <property type="match status" value="1"/>
</dbReference>
<organism evidence="3 4">
    <name type="scientific">Umbelopsis vinacea</name>
    <dbReference type="NCBI Taxonomy" id="44442"/>
    <lineage>
        <taxon>Eukaryota</taxon>
        <taxon>Fungi</taxon>
        <taxon>Fungi incertae sedis</taxon>
        <taxon>Mucoromycota</taxon>
        <taxon>Mucoromycotina</taxon>
        <taxon>Umbelopsidomycetes</taxon>
        <taxon>Umbelopsidales</taxon>
        <taxon>Umbelopsidaceae</taxon>
        <taxon>Umbelopsis</taxon>
    </lineage>
</organism>
<evidence type="ECO:0000313" key="4">
    <source>
        <dbReference type="Proteomes" id="UP000612746"/>
    </source>
</evidence>
<keyword evidence="4" id="KW-1185">Reference proteome</keyword>
<dbReference type="OrthoDB" id="298939at2759"/>
<dbReference type="SUPFAM" id="SSF81296">
    <property type="entry name" value="E set domains"/>
    <property type="match status" value="1"/>
</dbReference>
<dbReference type="GO" id="GO:0030674">
    <property type="term" value="F:protein-macromolecule adaptor activity"/>
    <property type="evidence" value="ECO:0007669"/>
    <property type="project" value="TreeGrafter"/>
</dbReference>
<dbReference type="PANTHER" id="PTHR11188:SF17">
    <property type="entry name" value="FI21816P1"/>
    <property type="match status" value="1"/>
</dbReference>
<dbReference type="Pfam" id="PF00339">
    <property type="entry name" value="Arrestin_N"/>
    <property type="match status" value="1"/>
</dbReference>
<dbReference type="GO" id="GO:0070086">
    <property type="term" value="P:ubiquitin-dependent endocytosis"/>
    <property type="evidence" value="ECO:0007669"/>
    <property type="project" value="TreeGrafter"/>
</dbReference>
<dbReference type="Gene3D" id="2.60.40.640">
    <property type="match status" value="2"/>
</dbReference>
<comment type="caution">
    <text evidence="3">The sequence shown here is derived from an EMBL/GenBank/DDBJ whole genome shotgun (WGS) entry which is preliminary data.</text>
</comment>
<dbReference type="Proteomes" id="UP000612746">
    <property type="component" value="Unassembled WGS sequence"/>
</dbReference>
<dbReference type="InterPro" id="IPR011021">
    <property type="entry name" value="Arrestin-like_N"/>
</dbReference>
<dbReference type="Pfam" id="PF02752">
    <property type="entry name" value="Arrestin_C"/>
    <property type="match status" value="1"/>
</dbReference>
<name>A0A8H7UF54_9FUNG</name>
<feature type="domain" description="Arrestin C-terminal-like" evidence="2">
    <location>
        <begin position="283"/>
        <end position="435"/>
    </location>
</feature>
<feature type="region of interest" description="Disordered" evidence="1">
    <location>
        <begin position="476"/>
        <end position="508"/>
    </location>
</feature>
<dbReference type="GO" id="GO:0031625">
    <property type="term" value="F:ubiquitin protein ligase binding"/>
    <property type="evidence" value="ECO:0007669"/>
    <property type="project" value="TreeGrafter"/>
</dbReference>
<dbReference type="EMBL" id="JAEPRA010000010">
    <property type="protein sequence ID" value="KAG2179347.1"/>
    <property type="molecule type" value="Genomic_DNA"/>
</dbReference>
<dbReference type="GO" id="GO:0005829">
    <property type="term" value="C:cytosol"/>
    <property type="evidence" value="ECO:0007669"/>
    <property type="project" value="TreeGrafter"/>
</dbReference>
<evidence type="ECO:0000259" key="2">
    <source>
        <dbReference type="SMART" id="SM01017"/>
    </source>
</evidence>
<protein>
    <recommendedName>
        <fullName evidence="2">Arrestin C-terminal-like domain-containing protein</fullName>
    </recommendedName>
</protein>
<accession>A0A8H7UF54</accession>
<dbReference type="SMART" id="SM01017">
    <property type="entry name" value="Arrestin_C"/>
    <property type="match status" value="1"/>
</dbReference>
<reference evidence="3" key="1">
    <citation type="submission" date="2020-12" db="EMBL/GenBank/DDBJ databases">
        <title>Metabolic potential, ecology and presence of endohyphal bacteria is reflected in genomic diversity of Mucoromycotina.</title>
        <authorList>
            <person name="Muszewska A."/>
            <person name="Okrasinska A."/>
            <person name="Steczkiewicz K."/>
            <person name="Drgas O."/>
            <person name="Orlowska M."/>
            <person name="Perlinska-Lenart U."/>
            <person name="Aleksandrzak-Piekarczyk T."/>
            <person name="Szatraj K."/>
            <person name="Zielenkiewicz U."/>
            <person name="Pilsyk S."/>
            <person name="Malc E."/>
            <person name="Mieczkowski P."/>
            <person name="Kruszewska J.S."/>
            <person name="Biernat P."/>
            <person name="Pawlowska J."/>
        </authorList>
    </citation>
    <scope>NUCLEOTIDE SEQUENCE</scope>
    <source>
        <strain evidence="3">WA0000051536</strain>
    </source>
</reference>
<feature type="compositionally biased region" description="Low complexity" evidence="1">
    <location>
        <begin position="476"/>
        <end position="492"/>
    </location>
</feature>
<sequence>MKVSPMTRIDTPMKASHIDGPASPIILGLRHDRNYLRRSCISQNSQRRSQNHFFSASLFRQEPKDYTSVISKDDDSSIAYTGSIAESDDTSGSTTVSKHSKLDAQVYFRSPYTVAGATVDGFIDLKCMVDGQVRIGRICVELVGYEEVNDRAKVNTEEAMYNHEFLHQVQKLQDPSDPFPICDLMNRANTDNEFWLMEKGRVALPFSITLPADVGSSFTDKAGSVKYVVAANVEFITNARVRTLCIQKQLKVHQNLNPLPEDLESLQKTTIVERASGKVFMGGNGLLSCEARIAKAVWTAGTPISVTIRVRNATSKKVSNVKLALIRRIKTFCLDKGPSLSSYKNDESGVNNLSPVSLIRQVVAETSMSRESWWNGIIRDSESEFMTDITIPSDEHTLRNRTIVQISHVLQVTLSTSLTSEVSLELPLVILHPVSLDPPPQLFMQSTLAARAPIGLSALTRLAASMTCDTSVQTGTGETAELSASASSTATSPMVASPRSVEDVDGKAKGPAKIVVDGNGEPHFTDLSWAANAVNNAGNATAAR</sequence>
<dbReference type="InterPro" id="IPR011022">
    <property type="entry name" value="Arrestin_C-like"/>
</dbReference>